<dbReference type="Proteomes" id="UP001293593">
    <property type="component" value="Unassembled WGS sequence"/>
</dbReference>
<evidence type="ECO:0000313" key="1">
    <source>
        <dbReference type="EMBL" id="KAK4256717.1"/>
    </source>
</evidence>
<dbReference type="EMBL" id="JAWXYG010000012">
    <property type="protein sequence ID" value="KAK4256717.1"/>
    <property type="molecule type" value="Genomic_DNA"/>
</dbReference>
<protein>
    <submittedName>
        <fullName evidence="1">Uncharacterized protein</fullName>
    </submittedName>
</protein>
<proteinExistence type="predicted"/>
<accession>A0AAE1M7S6</accession>
<comment type="caution">
    <text evidence="1">The sequence shown here is derived from an EMBL/GenBank/DDBJ whole genome shotgun (WGS) entry which is preliminary data.</text>
</comment>
<evidence type="ECO:0000313" key="2">
    <source>
        <dbReference type="Proteomes" id="UP001293593"/>
    </source>
</evidence>
<sequence length="132" mass="14865">MGWISGNIEVPISPVHVDNISAQEDICRHITLQISSSDSNVCSEWAGSLEILKFLSVQFMLKVSQRKKIFVDILLCRYSRSCILTAGVGTGQAIVKTRRMLQQVGFSWSTRKLFSRSDIDNWVGGEVRRFNA</sequence>
<reference evidence="1" key="1">
    <citation type="submission" date="2023-10" db="EMBL/GenBank/DDBJ databases">
        <title>Chromosome-level genome of the transformable northern wattle, Acacia crassicarpa.</title>
        <authorList>
            <person name="Massaro I."/>
            <person name="Sinha N.R."/>
            <person name="Poethig S."/>
            <person name="Leichty A.R."/>
        </authorList>
    </citation>
    <scope>NUCLEOTIDE SEQUENCE</scope>
    <source>
        <strain evidence="1">Acra3RX</strain>
        <tissue evidence="1">Leaf</tissue>
    </source>
</reference>
<name>A0AAE1M7S6_9FABA</name>
<gene>
    <name evidence="1" type="ORF">QN277_006404</name>
</gene>
<organism evidence="1 2">
    <name type="scientific">Acacia crassicarpa</name>
    <name type="common">northern wattle</name>
    <dbReference type="NCBI Taxonomy" id="499986"/>
    <lineage>
        <taxon>Eukaryota</taxon>
        <taxon>Viridiplantae</taxon>
        <taxon>Streptophyta</taxon>
        <taxon>Embryophyta</taxon>
        <taxon>Tracheophyta</taxon>
        <taxon>Spermatophyta</taxon>
        <taxon>Magnoliopsida</taxon>
        <taxon>eudicotyledons</taxon>
        <taxon>Gunneridae</taxon>
        <taxon>Pentapetalae</taxon>
        <taxon>rosids</taxon>
        <taxon>fabids</taxon>
        <taxon>Fabales</taxon>
        <taxon>Fabaceae</taxon>
        <taxon>Caesalpinioideae</taxon>
        <taxon>mimosoid clade</taxon>
        <taxon>Acacieae</taxon>
        <taxon>Acacia</taxon>
    </lineage>
</organism>
<keyword evidence="2" id="KW-1185">Reference proteome</keyword>
<dbReference type="AlphaFoldDB" id="A0AAE1M7S6"/>